<dbReference type="Proteomes" id="UP000814033">
    <property type="component" value="Unassembled WGS sequence"/>
</dbReference>
<proteinExistence type="predicted"/>
<reference evidence="1" key="1">
    <citation type="submission" date="2021-02" db="EMBL/GenBank/DDBJ databases">
        <authorList>
            <consortium name="DOE Joint Genome Institute"/>
            <person name="Ahrendt S."/>
            <person name="Looney B.P."/>
            <person name="Miyauchi S."/>
            <person name="Morin E."/>
            <person name="Drula E."/>
            <person name="Courty P.E."/>
            <person name="Chicoki N."/>
            <person name="Fauchery L."/>
            <person name="Kohler A."/>
            <person name="Kuo A."/>
            <person name="Labutti K."/>
            <person name="Pangilinan J."/>
            <person name="Lipzen A."/>
            <person name="Riley R."/>
            <person name="Andreopoulos W."/>
            <person name="He G."/>
            <person name="Johnson J."/>
            <person name="Barry K.W."/>
            <person name="Grigoriev I.V."/>
            <person name="Nagy L."/>
            <person name="Hibbett D."/>
            <person name="Henrissat B."/>
            <person name="Matheny P.B."/>
            <person name="Labbe J."/>
            <person name="Martin F."/>
        </authorList>
    </citation>
    <scope>NUCLEOTIDE SEQUENCE</scope>
    <source>
        <strain evidence="1">FP105234-sp</strain>
    </source>
</reference>
<accession>A0ACB8RN08</accession>
<comment type="caution">
    <text evidence="1">The sequence shown here is derived from an EMBL/GenBank/DDBJ whole genome shotgun (WGS) entry which is preliminary data.</text>
</comment>
<reference evidence="1" key="2">
    <citation type="journal article" date="2022" name="New Phytol.">
        <title>Evolutionary transition to the ectomycorrhizal habit in the genomes of a hyperdiverse lineage of mushroom-forming fungi.</title>
        <authorList>
            <person name="Looney B."/>
            <person name="Miyauchi S."/>
            <person name="Morin E."/>
            <person name="Drula E."/>
            <person name="Courty P.E."/>
            <person name="Kohler A."/>
            <person name="Kuo A."/>
            <person name="LaButti K."/>
            <person name="Pangilinan J."/>
            <person name="Lipzen A."/>
            <person name="Riley R."/>
            <person name="Andreopoulos W."/>
            <person name="He G."/>
            <person name="Johnson J."/>
            <person name="Nolan M."/>
            <person name="Tritt A."/>
            <person name="Barry K.W."/>
            <person name="Grigoriev I.V."/>
            <person name="Nagy L.G."/>
            <person name="Hibbett D."/>
            <person name="Henrissat B."/>
            <person name="Matheny P.B."/>
            <person name="Labbe J."/>
            <person name="Martin F.M."/>
        </authorList>
    </citation>
    <scope>NUCLEOTIDE SEQUENCE</scope>
    <source>
        <strain evidence="1">FP105234-sp</strain>
    </source>
</reference>
<sequence>MAATSWKPNYYPPSRRSNHVDVYNSEAKGEVHVHDPYEWLEHDTEETKDWVSAQTAYTRQFLDANPDRHQLEDEIRKGMDYERFCAPTLQNDGRWYWFYNSGLQAQDVMYRSKDSVLPTFATNEQSPNPGGEVFFDVNVLSTDGTVSIDEDELRFSDDAKWFAYAISRSGSDFSTIYVRSTDHPLVDAGNDRRLPDEIRFAKSPSIEWTSDSSGFIYQRFSDLGPDGDASHCDKNAELYYHKIGTNQSEDKLIMNNPDEPEWMWDLRFRGRWSILTIFRDTARTNLFWIAETSQTIGPSDNWIKLVSDFTAEYKFIGCDDSKFYIFTNEDASNNKLITVDITEYVKAAESGPVKIKDVAKVLIPEDTGALLEDASIYGQDRLVLCYKHNVKDEMYIHDLSTGERLQRISADHVGSISNHGRRKQNWFFLTLTGFTTPRAVIKYEFKDETKTADGSYEVWRDTHVRGLAGAGGIVAEQIWYESKDGTEVPMFVVRHKDTKLDGTAAVIQYGYGGFSEIIDSFFDPSILTFLHAYKAILAVPNIRGGGEFGDKWHLAGTKERKVNCFDDFIAARNWLVDNKYAARDKVAITGISNGGLLVSACVERAPEGTFGAAVANVGVHDLLKFADFTGGKAWTSDYGDPHDAHDFDFIHPISPLHNVPADKALPPTLLLTAENDDRVVPLHSFKMAATLQYKKNPYPQVIRIEKKAGHGSGRPTEKEIEENADMYGFIAQSLGLQWQA</sequence>
<name>A0ACB8RN08_9AGAM</name>
<dbReference type="EMBL" id="MU275968">
    <property type="protein sequence ID" value="KAI0044903.1"/>
    <property type="molecule type" value="Genomic_DNA"/>
</dbReference>
<evidence type="ECO:0000313" key="2">
    <source>
        <dbReference type="Proteomes" id="UP000814033"/>
    </source>
</evidence>
<evidence type="ECO:0000313" key="1">
    <source>
        <dbReference type="EMBL" id="KAI0044903.1"/>
    </source>
</evidence>
<gene>
    <name evidence="1" type="ORF">FA95DRAFT_1608182</name>
</gene>
<organism evidence="1 2">
    <name type="scientific">Auriscalpium vulgare</name>
    <dbReference type="NCBI Taxonomy" id="40419"/>
    <lineage>
        <taxon>Eukaryota</taxon>
        <taxon>Fungi</taxon>
        <taxon>Dikarya</taxon>
        <taxon>Basidiomycota</taxon>
        <taxon>Agaricomycotina</taxon>
        <taxon>Agaricomycetes</taxon>
        <taxon>Russulales</taxon>
        <taxon>Auriscalpiaceae</taxon>
        <taxon>Auriscalpium</taxon>
    </lineage>
</organism>
<keyword evidence="2" id="KW-1185">Reference proteome</keyword>
<protein>
    <submittedName>
        <fullName evidence="1">Prolyl oligopeptidase</fullName>
    </submittedName>
</protein>